<organism evidence="2 3">
    <name type="scientific">Coprinopsis marcescibilis</name>
    <name type="common">Agaric fungus</name>
    <name type="synonym">Psathyrella marcescibilis</name>
    <dbReference type="NCBI Taxonomy" id="230819"/>
    <lineage>
        <taxon>Eukaryota</taxon>
        <taxon>Fungi</taxon>
        <taxon>Dikarya</taxon>
        <taxon>Basidiomycota</taxon>
        <taxon>Agaricomycotina</taxon>
        <taxon>Agaricomycetes</taxon>
        <taxon>Agaricomycetidae</taxon>
        <taxon>Agaricales</taxon>
        <taxon>Agaricineae</taxon>
        <taxon>Psathyrellaceae</taxon>
        <taxon>Coprinopsis</taxon>
    </lineage>
</organism>
<evidence type="ECO:0000313" key="2">
    <source>
        <dbReference type="EMBL" id="TFK21432.1"/>
    </source>
</evidence>
<accession>A0A5C3KMI2</accession>
<protein>
    <submittedName>
        <fullName evidence="2">Uncharacterized protein</fullName>
    </submittedName>
</protein>
<dbReference type="EMBL" id="ML210268">
    <property type="protein sequence ID" value="TFK21432.1"/>
    <property type="molecule type" value="Genomic_DNA"/>
</dbReference>
<feature type="region of interest" description="Disordered" evidence="1">
    <location>
        <begin position="149"/>
        <end position="173"/>
    </location>
</feature>
<dbReference type="AlphaFoldDB" id="A0A5C3KMI2"/>
<evidence type="ECO:0000313" key="3">
    <source>
        <dbReference type="Proteomes" id="UP000307440"/>
    </source>
</evidence>
<dbReference type="Proteomes" id="UP000307440">
    <property type="component" value="Unassembled WGS sequence"/>
</dbReference>
<evidence type="ECO:0000256" key="1">
    <source>
        <dbReference type="SAM" id="MobiDB-lite"/>
    </source>
</evidence>
<sequence>MHITTKSTALEWGISLYVTNATALITNEGTVSLANLIPNELWLIPVHYASQPIVDTHSLATTNPTVCASSDPDSATYTMETESEDWELTTNPRKGDTAIVGMAMIPSLLLGSKGMRYNAKRPTNKPIEYKKTTASVQSCLSPMLPEGQEYVERRESDWESPEPQHAGQGSEQDCIEVPRRPIRKSLSGVTGDYSRESVMLNDEEIANYGSLSLCAVYFDKGGYCQRYDGPTCDGLEDTGKDKYWPGGRYDS</sequence>
<name>A0A5C3KMI2_COPMA</name>
<reference evidence="2 3" key="1">
    <citation type="journal article" date="2019" name="Nat. Ecol. Evol.">
        <title>Megaphylogeny resolves global patterns of mushroom evolution.</title>
        <authorList>
            <person name="Varga T."/>
            <person name="Krizsan K."/>
            <person name="Foldi C."/>
            <person name="Dima B."/>
            <person name="Sanchez-Garcia M."/>
            <person name="Sanchez-Ramirez S."/>
            <person name="Szollosi G.J."/>
            <person name="Szarkandi J.G."/>
            <person name="Papp V."/>
            <person name="Albert L."/>
            <person name="Andreopoulos W."/>
            <person name="Angelini C."/>
            <person name="Antonin V."/>
            <person name="Barry K.W."/>
            <person name="Bougher N.L."/>
            <person name="Buchanan P."/>
            <person name="Buyck B."/>
            <person name="Bense V."/>
            <person name="Catcheside P."/>
            <person name="Chovatia M."/>
            <person name="Cooper J."/>
            <person name="Damon W."/>
            <person name="Desjardin D."/>
            <person name="Finy P."/>
            <person name="Geml J."/>
            <person name="Haridas S."/>
            <person name="Hughes K."/>
            <person name="Justo A."/>
            <person name="Karasinski D."/>
            <person name="Kautmanova I."/>
            <person name="Kiss B."/>
            <person name="Kocsube S."/>
            <person name="Kotiranta H."/>
            <person name="LaButti K.M."/>
            <person name="Lechner B.E."/>
            <person name="Liimatainen K."/>
            <person name="Lipzen A."/>
            <person name="Lukacs Z."/>
            <person name="Mihaltcheva S."/>
            <person name="Morgado L.N."/>
            <person name="Niskanen T."/>
            <person name="Noordeloos M.E."/>
            <person name="Ohm R.A."/>
            <person name="Ortiz-Santana B."/>
            <person name="Ovrebo C."/>
            <person name="Racz N."/>
            <person name="Riley R."/>
            <person name="Savchenko A."/>
            <person name="Shiryaev A."/>
            <person name="Soop K."/>
            <person name="Spirin V."/>
            <person name="Szebenyi C."/>
            <person name="Tomsovsky M."/>
            <person name="Tulloss R.E."/>
            <person name="Uehling J."/>
            <person name="Grigoriev I.V."/>
            <person name="Vagvolgyi C."/>
            <person name="Papp T."/>
            <person name="Martin F.M."/>
            <person name="Miettinen O."/>
            <person name="Hibbett D.S."/>
            <person name="Nagy L.G."/>
        </authorList>
    </citation>
    <scope>NUCLEOTIDE SEQUENCE [LARGE SCALE GENOMIC DNA]</scope>
    <source>
        <strain evidence="2 3">CBS 121175</strain>
    </source>
</reference>
<proteinExistence type="predicted"/>
<keyword evidence="3" id="KW-1185">Reference proteome</keyword>
<gene>
    <name evidence="2" type="ORF">FA15DRAFT_658297</name>
</gene>